<dbReference type="PANTHER" id="PTHR15394">
    <property type="entry name" value="SERINE HYDROLASE RBBP9"/>
    <property type="match status" value="1"/>
</dbReference>
<organism evidence="1 2">
    <name type="scientific">Candidatus Nomurabacteria bacterium RIFCSPHIGHO2_02_FULL_35_13</name>
    <dbReference type="NCBI Taxonomy" id="1801748"/>
    <lineage>
        <taxon>Bacteria</taxon>
        <taxon>Candidatus Nomuraibacteriota</taxon>
    </lineage>
</organism>
<dbReference type="InterPro" id="IPR029058">
    <property type="entry name" value="AB_hydrolase_fold"/>
</dbReference>
<reference evidence="1 2" key="1">
    <citation type="journal article" date="2016" name="Nat. Commun.">
        <title>Thousands of microbial genomes shed light on interconnected biogeochemical processes in an aquifer system.</title>
        <authorList>
            <person name="Anantharaman K."/>
            <person name="Brown C.T."/>
            <person name="Hug L.A."/>
            <person name="Sharon I."/>
            <person name="Castelle C.J."/>
            <person name="Probst A.J."/>
            <person name="Thomas B.C."/>
            <person name="Singh A."/>
            <person name="Wilkins M.J."/>
            <person name="Karaoz U."/>
            <person name="Brodie E.L."/>
            <person name="Williams K.H."/>
            <person name="Hubbard S.S."/>
            <person name="Banfield J.F."/>
        </authorList>
    </citation>
    <scope>NUCLEOTIDE SEQUENCE [LARGE SCALE GENOMIC DNA]</scope>
</reference>
<dbReference type="PANTHER" id="PTHR15394:SF3">
    <property type="entry name" value="SERINE HYDROLASE RBBP9"/>
    <property type="match status" value="1"/>
</dbReference>
<dbReference type="EMBL" id="MFTY01000006">
    <property type="protein sequence ID" value="OGI71587.1"/>
    <property type="molecule type" value="Genomic_DNA"/>
</dbReference>
<dbReference type="Proteomes" id="UP000177112">
    <property type="component" value="Unassembled WGS sequence"/>
</dbReference>
<dbReference type="InterPro" id="IPR010662">
    <property type="entry name" value="RBBP9/YdeN"/>
</dbReference>
<sequence>MKKKIQILYIHGGMTFKNQKDYLHFLKNREISIEKSIRWSDNYLDKELGKNFEIIRPCMPLSDNSKYVDWKIHFERYFSYLRNNVILIGGSLGGIFLAKYLSENKFPKKILSTYLVCPPFDDTCFHEDLVGGFKLKSDLSLIERNSKNLTLMFSRDDDDVPISHAGKYKKKLKNAKIIIYKSKNGHFKISKFPEIVRMIKNDVKKM</sequence>
<dbReference type="SUPFAM" id="SSF53474">
    <property type="entry name" value="alpha/beta-Hydrolases"/>
    <property type="match status" value="1"/>
</dbReference>
<dbReference type="GO" id="GO:0016787">
    <property type="term" value="F:hydrolase activity"/>
    <property type="evidence" value="ECO:0007669"/>
    <property type="project" value="InterPro"/>
</dbReference>
<gene>
    <name evidence="1" type="ORF">A3B84_02130</name>
</gene>
<dbReference type="Pfam" id="PF06821">
    <property type="entry name" value="Ser_hydrolase"/>
    <property type="match status" value="1"/>
</dbReference>
<evidence type="ECO:0008006" key="3">
    <source>
        <dbReference type="Google" id="ProtNLM"/>
    </source>
</evidence>
<evidence type="ECO:0000313" key="2">
    <source>
        <dbReference type="Proteomes" id="UP000177112"/>
    </source>
</evidence>
<dbReference type="AlphaFoldDB" id="A0A1F6VPG3"/>
<evidence type="ECO:0000313" key="1">
    <source>
        <dbReference type="EMBL" id="OGI71587.1"/>
    </source>
</evidence>
<proteinExistence type="predicted"/>
<accession>A0A1F6VPG3</accession>
<comment type="caution">
    <text evidence="1">The sequence shown here is derived from an EMBL/GenBank/DDBJ whole genome shotgun (WGS) entry which is preliminary data.</text>
</comment>
<protein>
    <recommendedName>
        <fullName evidence="3">Alpha/beta hydrolase</fullName>
    </recommendedName>
</protein>
<name>A0A1F6VPG3_9BACT</name>
<dbReference type="Gene3D" id="3.40.50.1820">
    <property type="entry name" value="alpha/beta hydrolase"/>
    <property type="match status" value="1"/>
</dbReference>